<dbReference type="AlphaFoldDB" id="A2DGG0"/>
<gene>
    <name evidence="1" type="ORF">TVAG_239300</name>
</gene>
<dbReference type="RefSeq" id="XP_001581542.1">
    <property type="nucleotide sequence ID" value="XM_001581492.1"/>
</dbReference>
<reference evidence="1" key="1">
    <citation type="submission" date="2006-10" db="EMBL/GenBank/DDBJ databases">
        <authorList>
            <person name="Amadeo P."/>
            <person name="Zhao Q."/>
            <person name="Wortman J."/>
            <person name="Fraser-Liggett C."/>
            <person name="Carlton J."/>
        </authorList>
    </citation>
    <scope>NUCLEOTIDE SEQUENCE</scope>
    <source>
        <strain evidence="1">G3</strain>
    </source>
</reference>
<dbReference type="Proteomes" id="UP000001542">
    <property type="component" value="Unassembled WGS sequence"/>
</dbReference>
<dbReference type="InParanoid" id="A2DGG0"/>
<evidence type="ECO:0000313" key="1">
    <source>
        <dbReference type="EMBL" id="EAY20556.1"/>
    </source>
</evidence>
<dbReference type="VEuPathDB" id="TrichDB:TVAG_239300"/>
<name>A2DGG0_TRIV3</name>
<organism evidence="1 2">
    <name type="scientific">Trichomonas vaginalis (strain ATCC PRA-98 / G3)</name>
    <dbReference type="NCBI Taxonomy" id="412133"/>
    <lineage>
        <taxon>Eukaryota</taxon>
        <taxon>Metamonada</taxon>
        <taxon>Parabasalia</taxon>
        <taxon>Trichomonadida</taxon>
        <taxon>Trichomonadidae</taxon>
        <taxon>Trichomonas</taxon>
    </lineage>
</organism>
<dbReference type="SMR" id="A2DGG0"/>
<dbReference type="KEGG" id="tva:5466128"/>
<proteinExistence type="predicted"/>
<accession>A2DGG0</accession>
<reference evidence="1" key="2">
    <citation type="journal article" date="2007" name="Science">
        <title>Draft genome sequence of the sexually transmitted pathogen Trichomonas vaginalis.</title>
        <authorList>
            <person name="Carlton J.M."/>
            <person name="Hirt R.P."/>
            <person name="Silva J.C."/>
            <person name="Delcher A.L."/>
            <person name="Schatz M."/>
            <person name="Zhao Q."/>
            <person name="Wortman J.R."/>
            <person name="Bidwell S.L."/>
            <person name="Alsmark U.C.M."/>
            <person name="Besteiro S."/>
            <person name="Sicheritz-Ponten T."/>
            <person name="Noel C.J."/>
            <person name="Dacks J.B."/>
            <person name="Foster P.G."/>
            <person name="Simillion C."/>
            <person name="Van de Peer Y."/>
            <person name="Miranda-Saavedra D."/>
            <person name="Barton G.J."/>
            <person name="Westrop G.D."/>
            <person name="Mueller S."/>
            <person name="Dessi D."/>
            <person name="Fiori P.L."/>
            <person name="Ren Q."/>
            <person name="Paulsen I."/>
            <person name="Zhang H."/>
            <person name="Bastida-Corcuera F.D."/>
            <person name="Simoes-Barbosa A."/>
            <person name="Brown M.T."/>
            <person name="Hayes R.D."/>
            <person name="Mukherjee M."/>
            <person name="Okumura C.Y."/>
            <person name="Schneider R."/>
            <person name="Smith A.J."/>
            <person name="Vanacova S."/>
            <person name="Villalvazo M."/>
            <person name="Haas B.J."/>
            <person name="Pertea M."/>
            <person name="Feldblyum T.V."/>
            <person name="Utterback T.R."/>
            <person name="Shu C.L."/>
            <person name="Osoegawa K."/>
            <person name="de Jong P.J."/>
            <person name="Hrdy I."/>
            <person name="Horvathova L."/>
            <person name="Zubacova Z."/>
            <person name="Dolezal P."/>
            <person name="Malik S.B."/>
            <person name="Logsdon J.M. Jr."/>
            <person name="Henze K."/>
            <person name="Gupta A."/>
            <person name="Wang C.C."/>
            <person name="Dunne R.L."/>
            <person name="Upcroft J.A."/>
            <person name="Upcroft P."/>
            <person name="White O."/>
            <person name="Salzberg S.L."/>
            <person name="Tang P."/>
            <person name="Chiu C.-H."/>
            <person name="Lee Y.-S."/>
            <person name="Embley T.M."/>
            <person name="Coombs G.H."/>
            <person name="Mottram J.C."/>
            <person name="Tachezy J."/>
            <person name="Fraser-Liggett C.M."/>
            <person name="Johnson P.J."/>
        </authorList>
    </citation>
    <scope>NUCLEOTIDE SEQUENCE [LARGE SCALE GENOMIC DNA]</scope>
    <source>
        <strain evidence="1">G3</strain>
    </source>
</reference>
<evidence type="ECO:0000313" key="2">
    <source>
        <dbReference type="Proteomes" id="UP000001542"/>
    </source>
</evidence>
<keyword evidence="2" id="KW-1185">Reference proteome</keyword>
<protein>
    <recommendedName>
        <fullName evidence="3">BTB domain-containing protein</fullName>
    </recommendedName>
</protein>
<dbReference type="VEuPathDB" id="TrichDB:TVAGG3_0966040"/>
<sequence>MVLIHLNNQILERINNYQAPDKVTISINNIEIQLTKSFAVAISKLFYSQYLLDNNINRIDIHTDIKSIYTFDVLKDILQYNKSEIECDGTILYDLFHIGMALESEELINFYKLNLIDKENLDKNNCIQLLEFYFDNSAKDKISECVDFISSHFYEIDTDQLKSISQKIGLEILQRIFNNDKLVVEDEDSLAHFIISLAKESETYCPLIENIHFELCNESVIKEIKNFTDENNFQSIVNSLADSLIRSRNLKPRILGKYETDYFKSGNVEMSASSTYNGTVDVINKYQVNTCFYTANDVNSWVQWKLKQNYAIRPTEYIVRTCQNYSHFTLMLKTWRIEGTTIDGETKVIHEVTNSSLRPDEIRKYSIKTNDKFVSFRLIQTDTNQSTKYNDYHKLLLDVFDFSENVYELKFN</sequence>
<dbReference type="EMBL" id="DS113197">
    <property type="protein sequence ID" value="EAY20556.1"/>
    <property type="molecule type" value="Genomic_DNA"/>
</dbReference>
<evidence type="ECO:0008006" key="3">
    <source>
        <dbReference type="Google" id="ProtNLM"/>
    </source>
</evidence>